<feature type="non-terminal residue" evidence="1">
    <location>
        <position position="128"/>
    </location>
</feature>
<accession>A0A812VYM7</accession>
<keyword evidence="2" id="KW-1185">Reference proteome</keyword>
<dbReference type="AlphaFoldDB" id="A0A812VYM7"/>
<evidence type="ECO:0000313" key="1">
    <source>
        <dbReference type="EMBL" id="CAE7649959.1"/>
    </source>
</evidence>
<feature type="non-terminal residue" evidence="1">
    <location>
        <position position="1"/>
    </location>
</feature>
<comment type="caution">
    <text evidence="1">The sequence shown here is derived from an EMBL/GenBank/DDBJ whole genome shotgun (WGS) entry which is preliminary data.</text>
</comment>
<organism evidence="1 2">
    <name type="scientific">Symbiodinium necroappetens</name>
    <dbReference type="NCBI Taxonomy" id="1628268"/>
    <lineage>
        <taxon>Eukaryota</taxon>
        <taxon>Sar</taxon>
        <taxon>Alveolata</taxon>
        <taxon>Dinophyceae</taxon>
        <taxon>Suessiales</taxon>
        <taxon>Symbiodiniaceae</taxon>
        <taxon>Symbiodinium</taxon>
    </lineage>
</organism>
<reference evidence="1" key="1">
    <citation type="submission" date="2021-02" db="EMBL/GenBank/DDBJ databases">
        <authorList>
            <person name="Dougan E. K."/>
            <person name="Rhodes N."/>
            <person name="Thang M."/>
            <person name="Chan C."/>
        </authorList>
    </citation>
    <scope>NUCLEOTIDE SEQUENCE</scope>
</reference>
<evidence type="ECO:0000313" key="2">
    <source>
        <dbReference type="Proteomes" id="UP000601435"/>
    </source>
</evidence>
<name>A0A812VYM7_9DINO</name>
<dbReference type="EMBL" id="CAJNJA010030881">
    <property type="protein sequence ID" value="CAE7649959.1"/>
    <property type="molecule type" value="Genomic_DNA"/>
</dbReference>
<dbReference type="Proteomes" id="UP000601435">
    <property type="component" value="Unassembled WGS sequence"/>
</dbReference>
<sequence>GGAHAGEWLRAILTGVADHHRDGAAINVASRRKQRRYPELAGPGPQRLVVLAAEVGGRWGQEAHNLVRSLVQQRSLRAPRALRAAARAGWEHRWWGQLGCALPRALASTLLGGRWRAPVQLTGDEQTP</sequence>
<gene>
    <name evidence="1" type="ORF">SNEC2469_LOCUS18378</name>
</gene>
<proteinExistence type="predicted"/>
<dbReference type="OrthoDB" id="413651at2759"/>
<protein>
    <submittedName>
        <fullName evidence="1">Uncharacterized protein</fullName>
    </submittedName>
</protein>